<proteinExistence type="predicted"/>
<comment type="caution">
    <text evidence="1">The sequence shown here is derived from an EMBL/GenBank/DDBJ whole genome shotgun (WGS) entry which is preliminary data.</text>
</comment>
<reference evidence="2" key="1">
    <citation type="journal article" date="2019" name="Int. J. Syst. Evol. Microbiol.">
        <title>The Global Catalogue of Microorganisms (GCM) 10K type strain sequencing project: providing services to taxonomists for standard genome sequencing and annotation.</title>
        <authorList>
            <consortium name="The Broad Institute Genomics Platform"/>
            <consortium name="The Broad Institute Genome Sequencing Center for Infectious Disease"/>
            <person name="Wu L."/>
            <person name="Ma J."/>
        </authorList>
    </citation>
    <scope>NUCLEOTIDE SEQUENCE [LARGE SCALE GENOMIC DNA]</scope>
    <source>
        <strain evidence="2">NBRC 111756</strain>
    </source>
</reference>
<sequence length="45" mass="5419">MNTEYMRIRDKGPLFLVYPFDSDPALRTEVIQNRSVWQIKHILVK</sequence>
<organism evidence="1 2">
    <name type="scientific">Marinobacterium aestuariivivens</name>
    <dbReference type="NCBI Taxonomy" id="1698799"/>
    <lineage>
        <taxon>Bacteria</taxon>
        <taxon>Pseudomonadati</taxon>
        <taxon>Pseudomonadota</taxon>
        <taxon>Gammaproteobacteria</taxon>
        <taxon>Oceanospirillales</taxon>
        <taxon>Oceanospirillaceae</taxon>
        <taxon>Marinobacterium</taxon>
    </lineage>
</organism>
<dbReference type="Proteomes" id="UP001596422">
    <property type="component" value="Unassembled WGS sequence"/>
</dbReference>
<dbReference type="EMBL" id="JBHSWE010000001">
    <property type="protein sequence ID" value="MFC6670829.1"/>
    <property type="molecule type" value="Genomic_DNA"/>
</dbReference>
<accession>A0ABW2A0S4</accession>
<keyword evidence="2" id="KW-1185">Reference proteome</keyword>
<gene>
    <name evidence="1" type="ORF">ACFQDL_12700</name>
</gene>
<evidence type="ECO:0000313" key="2">
    <source>
        <dbReference type="Proteomes" id="UP001596422"/>
    </source>
</evidence>
<dbReference type="RefSeq" id="WP_379909333.1">
    <property type="nucleotide sequence ID" value="NZ_JBHSWE010000001.1"/>
</dbReference>
<protein>
    <recommendedName>
        <fullName evidence="3">Oxidoreductase molybdopterin-binding domain-containing protein</fullName>
    </recommendedName>
</protein>
<name>A0ABW2A0S4_9GAMM</name>
<evidence type="ECO:0000313" key="1">
    <source>
        <dbReference type="EMBL" id="MFC6670829.1"/>
    </source>
</evidence>
<evidence type="ECO:0008006" key="3">
    <source>
        <dbReference type="Google" id="ProtNLM"/>
    </source>
</evidence>